<accession>A0A8K0W9T3</accession>
<organism evidence="1 2">
    <name type="scientific">Fusarium tricinctum</name>
    <dbReference type="NCBI Taxonomy" id="61284"/>
    <lineage>
        <taxon>Eukaryota</taxon>
        <taxon>Fungi</taxon>
        <taxon>Dikarya</taxon>
        <taxon>Ascomycota</taxon>
        <taxon>Pezizomycotina</taxon>
        <taxon>Sordariomycetes</taxon>
        <taxon>Hypocreomycetidae</taxon>
        <taxon>Hypocreales</taxon>
        <taxon>Nectriaceae</taxon>
        <taxon>Fusarium</taxon>
        <taxon>Fusarium tricinctum species complex</taxon>
    </lineage>
</organism>
<dbReference type="OrthoDB" id="9977941at2759"/>
<dbReference type="PANTHER" id="PTHR42060">
    <property type="entry name" value="NHL REPEAT-CONTAINING PROTEIN-RELATED"/>
    <property type="match status" value="1"/>
</dbReference>
<comment type="caution">
    <text evidence="1">The sequence shown here is derived from an EMBL/GenBank/DDBJ whole genome shotgun (WGS) entry which is preliminary data.</text>
</comment>
<dbReference type="PANTHER" id="PTHR42060:SF1">
    <property type="entry name" value="NHL REPEAT-CONTAINING PROTEIN"/>
    <property type="match status" value="1"/>
</dbReference>
<evidence type="ECO:0008006" key="3">
    <source>
        <dbReference type="Google" id="ProtNLM"/>
    </source>
</evidence>
<protein>
    <recommendedName>
        <fullName evidence="3">SMP-30/Gluconolactonase/LRE-like region domain-containing protein</fullName>
    </recommendedName>
</protein>
<proteinExistence type="predicted"/>
<dbReference type="InterPro" id="IPR052998">
    <property type="entry name" value="Hetero-Diels-Alderase-like"/>
</dbReference>
<dbReference type="SUPFAM" id="SSF63829">
    <property type="entry name" value="Calcium-dependent phosphotriesterase"/>
    <property type="match status" value="1"/>
</dbReference>
<dbReference type="AlphaFoldDB" id="A0A8K0W9T3"/>
<reference evidence="1" key="1">
    <citation type="journal article" date="2021" name="Nat. Commun.">
        <title>Genetic determinants of endophytism in the Arabidopsis root mycobiome.</title>
        <authorList>
            <person name="Mesny F."/>
            <person name="Miyauchi S."/>
            <person name="Thiergart T."/>
            <person name="Pickel B."/>
            <person name="Atanasova L."/>
            <person name="Karlsson M."/>
            <person name="Huettel B."/>
            <person name="Barry K.W."/>
            <person name="Haridas S."/>
            <person name="Chen C."/>
            <person name="Bauer D."/>
            <person name="Andreopoulos W."/>
            <person name="Pangilinan J."/>
            <person name="LaButti K."/>
            <person name="Riley R."/>
            <person name="Lipzen A."/>
            <person name="Clum A."/>
            <person name="Drula E."/>
            <person name="Henrissat B."/>
            <person name="Kohler A."/>
            <person name="Grigoriev I.V."/>
            <person name="Martin F.M."/>
            <person name="Hacquard S."/>
        </authorList>
    </citation>
    <scope>NUCLEOTIDE SEQUENCE</scope>
    <source>
        <strain evidence="1">MPI-SDFR-AT-0068</strain>
    </source>
</reference>
<keyword evidence="2" id="KW-1185">Reference proteome</keyword>
<dbReference type="Proteomes" id="UP000813427">
    <property type="component" value="Unassembled WGS sequence"/>
</dbReference>
<sequence>MTSTRTLFQLPSKPSWFENITTRPSGTVLATRLDHPELWAVDPTTSSGSQILRIALPDDVPNQALTGICPLKPDVFAIGVGSYDLLGGTQSKPGSWSIWLADLTGDQPKVTKAADIPEIGMINGIATWDEHTVLVTDCLYGKIYKLDVAAGSYGLALEDETMTVPADAPFQFGINGIKVHHSSEQTYVYYSTTMRYSVYRIPVTKELQATGPVETLTSGVVVDDFVVARDGTIFVCTMVSNTIARIPAAGGESVTVAGEEKSMVVAGATACVFNKDETVLYVSTSGAHVMPVDGVSEPAKVVEVKLN</sequence>
<evidence type="ECO:0000313" key="2">
    <source>
        <dbReference type="Proteomes" id="UP000813427"/>
    </source>
</evidence>
<dbReference type="Gene3D" id="2.120.10.30">
    <property type="entry name" value="TolB, C-terminal domain"/>
    <property type="match status" value="1"/>
</dbReference>
<evidence type="ECO:0000313" key="1">
    <source>
        <dbReference type="EMBL" id="KAH7241889.1"/>
    </source>
</evidence>
<dbReference type="InterPro" id="IPR011042">
    <property type="entry name" value="6-blade_b-propeller_TolB-like"/>
</dbReference>
<dbReference type="EMBL" id="JAGPXF010000005">
    <property type="protein sequence ID" value="KAH7241889.1"/>
    <property type="molecule type" value="Genomic_DNA"/>
</dbReference>
<name>A0A8K0W9T3_9HYPO</name>
<gene>
    <name evidence="1" type="ORF">BKA59DRAFT_216525</name>
</gene>